<dbReference type="InterPro" id="IPR052619">
    <property type="entry name" value="Phage_lysozyme-like"/>
</dbReference>
<gene>
    <name evidence="4" type="ORF">OS493_010455</name>
</gene>
<dbReference type="GO" id="GO:0042742">
    <property type="term" value="P:defense response to bacterium"/>
    <property type="evidence" value="ECO:0007669"/>
    <property type="project" value="UniProtKB-KW"/>
</dbReference>
<keyword evidence="3" id="KW-0732">Signal</keyword>
<evidence type="ECO:0000313" key="5">
    <source>
        <dbReference type="Proteomes" id="UP001163046"/>
    </source>
</evidence>
<accession>A0A9X0A3J3</accession>
<feature type="signal peptide" evidence="3">
    <location>
        <begin position="1"/>
        <end position="22"/>
    </location>
</feature>
<organism evidence="4 5">
    <name type="scientific">Desmophyllum pertusum</name>
    <dbReference type="NCBI Taxonomy" id="174260"/>
    <lineage>
        <taxon>Eukaryota</taxon>
        <taxon>Metazoa</taxon>
        <taxon>Cnidaria</taxon>
        <taxon>Anthozoa</taxon>
        <taxon>Hexacorallia</taxon>
        <taxon>Scleractinia</taxon>
        <taxon>Caryophylliina</taxon>
        <taxon>Caryophylliidae</taxon>
        <taxon>Desmophyllum</taxon>
    </lineage>
</organism>
<dbReference type="OrthoDB" id="5945565at2759"/>
<evidence type="ECO:0000256" key="2">
    <source>
        <dbReference type="ARBA" id="ARBA00022638"/>
    </source>
</evidence>
<evidence type="ECO:0000256" key="1">
    <source>
        <dbReference type="ARBA" id="ARBA00022529"/>
    </source>
</evidence>
<dbReference type="InterPro" id="IPR023346">
    <property type="entry name" value="Lysozyme-like_dom_sf"/>
</dbReference>
<keyword evidence="5" id="KW-1185">Reference proteome</keyword>
<dbReference type="EMBL" id="MU825400">
    <property type="protein sequence ID" value="KAJ7392796.1"/>
    <property type="molecule type" value="Genomic_DNA"/>
</dbReference>
<dbReference type="SUPFAM" id="SSF53955">
    <property type="entry name" value="Lysozyme-like"/>
    <property type="match status" value="1"/>
</dbReference>
<keyword evidence="1" id="KW-0929">Antimicrobial</keyword>
<evidence type="ECO:0000256" key="3">
    <source>
        <dbReference type="SAM" id="SignalP"/>
    </source>
</evidence>
<feature type="chain" id="PRO_5040723838" description="Lysozyme" evidence="3">
    <location>
        <begin position="23"/>
        <end position="289"/>
    </location>
</feature>
<dbReference type="PANTHER" id="PTHR37406">
    <property type="entry name" value="T4-TYPE LYSOZYME 1-RELATED"/>
    <property type="match status" value="1"/>
</dbReference>
<dbReference type="Proteomes" id="UP001163046">
    <property type="component" value="Unassembled WGS sequence"/>
</dbReference>
<comment type="caution">
    <text evidence="4">The sequence shown here is derived from an EMBL/GenBank/DDBJ whole genome shotgun (WGS) entry which is preliminary data.</text>
</comment>
<evidence type="ECO:0000313" key="4">
    <source>
        <dbReference type="EMBL" id="KAJ7392796.1"/>
    </source>
</evidence>
<keyword evidence="2" id="KW-0081">Bacteriolytic enzyme</keyword>
<protein>
    <recommendedName>
        <fullName evidence="6">Lysozyme</fullName>
    </recommendedName>
</protein>
<dbReference type="AlphaFoldDB" id="A0A9X0A3J3"/>
<name>A0A9X0A3J3_9CNID</name>
<evidence type="ECO:0008006" key="6">
    <source>
        <dbReference type="Google" id="ProtNLM"/>
    </source>
</evidence>
<sequence length="289" mass="31788">MEFKEMILLFLSLVTLFQGFQGEQCDPKPMIMRHEHKKPCVYLDTKGIKTIGVGFNMENKDAPAVFESIGADYNKFVNGPVTKWTITCNCSTVPCLTEGQIEQLLDITLKTAIEDARKVVPTFDSLCCPVQNVMVDMAFNLGGPKFAKFTTFAKLVTMQYWKAAGDDLTVSLWCQQVGSRCTEDVNIVRKGCGCSQPSPQACDAQASACCGSKTQQTCCKGTLTFKGKSFDEQLCCPNPARLVVRTTDAVQSLNTLSVAHHRPRCLPTAVQRITQCVKMGNVTEHVMGT</sequence>
<reference evidence="4" key="1">
    <citation type="submission" date="2023-01" db="EMBL/GenBank/DDBJ databases">
        <title>Genome assembly of the deep-sea coral Lophelia pertusa.</title>
        <authorList>
            <person name="Herrera S."/>
            <person name="Cordes E."/>
        </authorList>
    </citation>
    <scope>NUCLEOTIDE SEQUENCE</scope>
    <source>
        <strain evidence="4">USNM1676648</strain>
        <tissue evidence="4">Polyp</tissue>
    </source>
</reference>
<dbReference type="InterPro" id="IPR023347">
    <property type="entry name" value="Lysozyme_dom_sf"/>
</dbReference>
<dbReference type="Gene3D" id="1.10.530.40">
    <property type="match status" value="1"/>
</dbReference>
<dbReference type="PANTHER" id="PTHR37406:SF1">
    <property type="entry name" value="T4-TYPE LYSOZYME 1-RELATED"/>
    <property type="match status" value="1"/>
</dbReference>
<dbReference type="GO" id="GO:0031640">
    <property type="term" value="P:killing of cells of another organism"/>
    <property type="evidence" value="ECO:0007669"/>
    <property type="project" value="UniProtKB-KW"/>
</dbReference>
<proteinExistence type="predicted"/>
<dbReference type="GO" id="GO:0003796">
    <property type="term" value="F:lysozyme activity"/>
    <property type="evidence" value="ECO:0007669"/>
    <property type="project" value="InterPro"/>
</dbReference>